<dbReference type="EMBL" id="CADCUG010000053">
    <property type="protein sequence ID" value="CAA9329662.1"/>
    <property type="molecule type" value="Genomic_DNA"/>
</dbReference>
<evidence type="ECO:0000259" key="3">
    <source>
        <dbReference type="PROSITE" id="PS51186"/>
    </source>
</evidence>
<keyword evidence="1" id="KW-0808">Transferase</keyword>
<dbReference type="InterPro" id="IPR050832">
    <property type="entry name" value="Bact_Acetyltransf"/>
</dbReference>
<dbReference type="PROSITE" id="PS51186">
    <property type="entry name" value="GNAT"/>
    <property type="match status" value="2"/>
</dbReference>
<dbReference type="Gene3D" id="3.40.630.30">
    <property type="match status" value="1"/>
</dbReference>
<organism evidence="4">
    <name type="scientific">uncultured Nocardioidaceae bacterium</name>
    <dbReference type="NCBI Taxonomy" id="253824"/>
    <lineage>
        <taxon>Bacteria</taxon>
        <taxon>Bacillati</taxon>
        <taxon>Actinomycetota</taxon>
        <taxon>Actinomycetes</taxon>
        <taxon>Propionibacteriales</taxon>
        <taxon>Nocardioidaceae</taxon>
        <taxon>environmental samples</taxon>
    </lineage>
</organism>
<reference evidence="4" key="1">
    <citation type="submission" date="2020-02" db="EMBL/GenBank/DDBJ databases">
        <authorList>
            <person name="Meier V. D."/>
        </authorList>
    </citation>
    <scope>NUCLEOTIDE SEQUENCE</scope>
    <source>
        <strain evidence="4">AVDCRST_MAG29</strain>
    </source>
</reference>
<proteinExistence type="predicted"/>
<dbReference type="Pfam" id="PF00583">
    <property type="entry name" value="Acetyltransf_1"/>
    <property type="match status" value="2"/>
</dbReference>
<dbReference type="InterPro" id="IPR000182">
    <property type="entry name" value="GNAT_dom"/>
</dbReference>
<name>A0A6J4LEN3_9ACTN</name>
<sequence>METVDHVRLPDGLRTRPLALNDAEAVFELIAASEEADIGEVLIELEDIQGDWQRPSLDFERDTLAVLEGDRLLAFAEISSRGRGEATVHPQHRGQGIGTYVLGWMADRMRAVGGSRVGQSIPASNVDAVDLMRRHGYEELYTSWILRLALDAEISADAALPEGVVVRPFKPGEERAAYQVIEDAFNEWPNRPPSTYDDWEAVVLRRPGFEPWHLLVAADGVELLGVCYLSVGDGVVWVDQLAVRKDQRGRGLGRALLVAAFREGRSRGAGSAQLSTDSRTGALGVYEHVGMSVTNTFVHMSLDLRSN</sequence>
<evidence type="ECO:0000313" key="4">
    <source>
        <dbReference type="EMBL" id="CAA9329662.1"/>
    </source>
</evidence>
<evidence type="ECO:0000256" key="1">
    <source>
        <dbReference type="ARBA" id="ARBA00022679"/>
    </source>
</evidence>
<feature type="domain" description="N-acetyltransferase" evidence="3">
    <location>
        <begin position="164"/>
        <end position="307"/>
    </location>
</feature>
<gene>
    <name evidence="4" type="ORF">AVDCRST_MAG29-958</name>
</gene>
<dbReference type="CDD" id="cd04301">
    <property type="entry name" value="NAT_SF"/>
    <property type="match status" value="2"/>
</dbReference>
<dbReference type="PANTHER" id="PTHR43877">
    <property type="entry name" value="AMINOALKYLPHOSPHONATE N-ACETYLTRANSFERASE-RELATED-RELATED"/>
    <property type="match status" value="1"/>
</dbReference>
<accession>A0A6J4LEN3</accession>
<protein>
    <recommendedName>
        <fullName evidence="3">N-acetyltransferase domain-containing protein</fullName>
    </recommendedName>
</protein>
<dbReference type="GO" id="GO:0016747">
    <property type="term" value="F:acyltransferase activity, transferring groups other than amino-acyl groups"/>
    <property type="evidence" value="ECO:0007669"/>
    <property type="project" value="InterPro"/>
</dbReference>
<evidence type="ECO:0000256" key="2">
    <source>
        <dbReference type="ARBA" id="ARBA00023315"/>
    </source>
</evidence>
<dbReference type="SUPFAM" id="SSF55729">
    <property type="entry name" value="Acyl-CoA N-acyltransferases (Nat)"/>
    <property type="match status" value="2"/>
</dbReference>
<dbReference type="InterPro" id="IPR016181">
    <property type="entry name" value="Acyl_CoA_acyltransferase"/>
</dbReference>
<dbReference type="AlphaFoldDB" id="A0A6J4LEN3"/>
<keyword evidence="2" id="KW-0012">Acyltransferase</keyword>
<feature type="domain" description="N-acetyltransferase" evidence="3">
    <location>
        <begin position="13"/>
        <end position="157"/>
    </location>
</feature>